<dbReference type="PANTHER" id="PTHR45947">
    <property type="entry name" value="SULFOQUINOVOSYL TRANSFERASE SQD2"/>
    <property type="match status" value="1"/>
</dbReference>
<protein>
    <submittedName>
        <fullName evidence="2">Glycosyl transferase family 1</fullName>
    </submittedName>
</protein>
<dbReference type="AlphaFoldDB" id="A0A369CF06"/>
<proteinExistence type="predicted"/>
<organism evidence="2 3">
    <name type="scientific">Thioalbus denitrificans</name>
    <dbReference type="NCBI Taxonomy" id="547122"/>
    <lineage>
        <taxon>Bacteria</taxon>
        <taxon>Pseudomonadati</taxon>
        <taxon>Pseudomonadota</taxon>
        <taxon>Gammaproteobacteria</taxon>
        <taxon>Chromatiales</taxon>
        <taxon>Ectothiorhodospiraceae</taxon>
        <taxon>Thioalbus</taxon>
    </lineage>
</organism>
<name>A0A369CF06_9GAMM</name>
<dbReference type="CDD" id="cd03801">
    <property type="entry name" value="GT4_PimA-like"/>
    <property type="match status" value="1"/>
</dbReference>
<dbReference type="GO" id="GO:0016758">
    <property type="term" value="F:hexosyltransferase activity"/>
    <property type="evidence" value="ECO:0007669"/>
    <property type="project" value="TreeGrafter"/>
</dbReference>
<comment type="caution">
    <text evidence="2">The sequence shown here is derived from an EMBL/GenBank/DDBJ whole genome shotgun (WGS) entry which is preliminary data.</text>
</comment>
<dbReference type="OrthoDB" id="9764577at2"/>
<keyword evidence="3" id="KW-1185">Reference proteome</keyword>
<evidence type="ECO:0000259" key="1">
    <source>
        <dbReference type="Pfam" id="PF00534"/>
    </source>
</evidence>
<dbReference type="Gene3D" id="3.40.50.2000">
    <property type="entry name" value="Glycogen Phosphorylase B"/>
    <property type="match status" value="2"/>
</dbReference>
<accession>A0A369CF06</accession>
<dbReference type="Proteomes" id="UP000252707">
    <property type="component" value="Unassembled WGS sequence"/>
</dbReference>
<dbReference type="SUPFAM" id="SSF53756">
    <property type="entry name" value="UDP-Glycosyltransferase/glycogen phosphorylase"/>
    <property type="match status" value="1"/>
</dbReference>
<gene>
    <name evidence="2" type="ORF">DFQ59_102615</name>
</gene>
<dbReference type="InterPro" id="IPR050194">
    <property type="entry name" value="Glycosyltransferase_grp1"/>
</dbReference>
<keyword evidence="2" id="KW-0808">Transferase</keyword>
<reference evidence="2 3" key="1">
    <citation type="submission" date="2018-07" db="EMBL/GenBank/DDBJ databases">
        <title>Genomic Encyclopedia of Type Strains, Phase IV (KMG-IV): sequencing the most valuable type-strain genomes for metagenomic binning, comparative biology and taxonomic classification.</title>
        <authorList>
            <person name="Goeker M."/>
        </authorList>
    </citation>
    <scope>NUCLEOTIDE SEQUENCE [LARGE SCALE GENOMIC DNA]</scope>
    <source>
        <strain evidence="2 3">DSM 26407</strain>
    </source>
</reference>
<evidence type="ECO:0000313" key="2">
    <source>
        <dbReference type="EMBL" id="RCX32253.1"/>
    </source>
</evidence>
<dbReference type="PANTHER" id="PTHR45947:SF3">
    <property type="entry name" value="SULFOQUINOVOSYL TRANSFERASE SQD2"/>
    <property type="match status" value="1"/>
</dbReference>
<evidence type="ECO:0000313" key="3">
    <source>
        <dbReference type="Proteomes" id="UP000252707"/>
    </source>
</evidence>
<dbReference type="InterPro" id="IPR001296">
    <property type="entry name" value="Glyco_trans_1"/>
</dbReference>
<dbReference type="Pfam" id="PF00534">
    <property type="entry name" value="Glycos_transf_1"/>
    <property type="match status" value="1"/>
</dbReference>
<feature type="domain" description="Glycosyl transferase family 1" evidence="1">
    <location>
        <begin position="203"/>
        <end position="363"/>
    </location>
</feature>
<dbReference type="EMBL" id="QPJY01000002">
    <property type="protein sequence ID" value="RCX32253.1"/>
    <property type="molecule type" value="Genomic_DNA"/>
</dbReference>
<sequence length="407" mass="44968">MVTVKESPKRAVIIFDALGPYHRARLSKATAWCQAVGWDLTVIERVGAQVDYPWFGGGENEELQVLRAYGADEPVPSDRRSATRLIALLNDVKPDGVVFGRNSPALYPVLRWCVQGGVPSVLLSDSTWHDRPRVGWKEWVKSRITKLYGSALTSGVRGMEYLINLGMPEERIWTGYDVVDNEHFREGAQRARAKATFLREELDLPEHYFLTCARFIDVKNLTGLVLAYAHYVVDCGTQPWGLVLVGDGPLRGEIWALVQNLGLEDLIRLPGYKDYEELPAYYGLADVFVLPSSSETWGLVVNEAMAAGLPVLVSEKCGCAPDLVREGVNGFTVDPGGVGQLATQMWEMASESCDRTAMGRASEKIVSRWTLETFAQGLHGTLECAGQAPIKKPGVLDSMILRVLEPK</sequence>